<name>A0A3G7U4P9_9PSED</name>
<proteinExistence type="predicted"/>
<reference evidence="1 2" key="1">
    <citation type="submission" date="2018-03" db="EMBL/GenBank/DDBJ databases">
        <title>Diversity of phytobeneficial traits revealed by whole-genome analysis of worldwide-isolated phenazine-producing Pseudomonas spp.</title>
        <authorList>
            <person name="Biessy A."/>
            <person name="Novinscak A."/>
            <person name="Blom J."/>
            <person name="Leger G."/>
            <person name="Thomashow L.S."/>
            <person name="Cazorla F.M."/>
            <person name="Josic D."/>
            <person name="Filion M."/>
        </authorList>
    </citation>
    <scope>NUCLEOTIDE SEQUENCE [LARGE SCALE GENOMIC DNA]</scope>
    <source>
        <strain evidence="1 2">30B</strain>
    </source>
</reference>
<evidence type="ECO:0000313" key="2">
    <source>
        <dbReference type="Proteomes" id="UP000268696"/>
    </source>
</evidence>
<organism evidence="1 2">
    <name type="scientific">Pseudomonas synxantha</name>
    <dbReference type="NCBI Taxonomy" id="47883"/>
    <lineage>
        <taxon>Bacteria</taxon>
        <taxon>Pseudomonadati</taxon>
        <taxon>Pseudomonadota</taxon>
        <taxon>Gammaproteobacteria</taxon>
        <taxon>Pseudomonadales</taxon>
        <taxon>Pseudomonadaceae</taxon>
        <taxon>Pseudomonas</taxon>
    </lineage>
</organism>
<dbReference type="EMBL" id="CP027754">
    <property type="protein sequence ID" value="AZE53658.1"/>
    <property type="molecule type" value="Genomic_DNA"/>
</dbReference>
<accession>A0A3G7U4P9</accession>
<evidence type="ECO:0000313" key="1">
    <source>
        <dbReference type="EMBL" id="AZE53658.1"/>
    </source>
</evidence>
<protein>
    <submittedName>
        <fullName evidence="1">Uncharacterized protein</fullName>
    </submittedName>
</protein>
<gene>
    <name evidence="1" type="ORF">C4K03_1487</name>
</gene>
<sequence>MSPLNCECHRCIAERKLGQQVGFMWLPLSSTKMILCPVCGCKRCPRASDHDLACTNSNAPGQAGSVYQ</sequence>
<dbReference type="AlphaFoldDB" id="A0A3G7U4P9"/>
<dbReference type="Proteomes" id="UP000268696">
    <property type="component" value="Chromosome"/>
</dbReference>